<dbReference type="PANTHER" id="PTHR34427:SF5">
    <property type="entry name" value="DUF4283 DOMAIN-CONTAINING PROTEIN"/>
    <property type="match status" value="1"/>
</dbReference>
<dbReference type="AlphaFoldDB" id="A0A2Z6MKL8"/>
<keyword evidence="1" id="KW-0694">RNA-binding</keyword>
<feature type="compositionally biased region" description="Low complexity" evidence="2">
    <location>
        <begin position="609"/>
        <end position="625"/>
    </location>
</feature>
<dbReference type="SUPFAM" id="SSF54928">
    <property type="entry name" value="RNA-binding domain, RBD"/>
    <property type="match status" value="1"/>
</dbReference>
<feature type="region of interest" description="Disordered" evidence="2">
    <location>
        <begin position="421"/>
        <end position="448"/>
    </location>
</feature>
<feature type="region of interest" description="Disordered" evidence="2">
    <location>
        <begin position="601"/>
        <end position="634"/>
    </location>
</feature>
<name>A0A2Z6MKL8_TRISU</name>
<dbReference type="Gene3D" id="3.30.70.330">
    <property type="match status" value="1"/>
</dbReference>
<evidence type="ECO:0000313" key="5">
    <source>
        <dbReference type="Proteomes" id="UP000242715"/>
    </source>
</evidence>
<evidence type="ECO:0000256" key="1">
    <source>
        <dbReference type="PROSITE-ProRule" id="PRU00176"/>
    </source>
</evidence>
<dbReference type="InterPro" id="IPR000504">
    <property type="entry name" value="RRM_dom"/>
</dbReference>
<dbReference type="GO" id="GO:0003723">
    <property type="term" value="F:RNA binding"/>
    <property type="evidence" value="ECO:0007669"/>
    <property type="project" value="UniProtKB-UniRule"/>
</dbReference>
<dbReference type="Pfam" id="PF00076">
    <property type="entry name" value="RRM_1"/>
    <property type="match status" value="1"/>
</dbReference>
<evidence type="ECO:0000259" key="3">
    <source>
        <dbReference type="PROSITE" id="PS50102"/>
    </source>
</evidence>
<dbReference type="OrthoDB" id="1436406at2759"/>
<dbReference type="Proteomes" id="UP000242715">
    <property type="component" value="Unassembled WGS sequence"/>
</dbReference>
<dbReference type="InterPro" id="IPR035979">
    <property type="entry name" value="RBD_domain_sf"/>
</dbReference>
<dbReference type="PROSITE" id="PS50102">
    <property type="entry name" value="RRM"/>
    <property type="match status" value="1"/>
</dbReference>
<sequence>MVVVSVSIVVEKKYYCGKDYAGYGFIGCWVQLDCVRAQTEKRKGYIQKLDKETTSFFISNLPDDATTEDLWMLFLRYGRVVEVYIPKKLDKRGGRFGFVKFKEIKEVEALTVSMKEVWLGSFKLRVNLARFGRAEIKEGYLVSKPGLVSTAPVVLPSSGVSFKAALVGARYGGSSSDEEMTFMVPANKVFLTELKGSLVGTLAYEQDVTRIQTTIHMEGFQSVRVSHMGDNMVLLRSPVEGDVDRLLRSRKECLDYYFSNLSPWAPGLFAKQREVWVQIFGIPLHIWGEDFFKMVGAKMGEFLDFDAETASMARFDVARLKIRTSTWALLDVIFNVVVGEECFRISVKEERGSKQVVGEVWGEVEDEGSRVVPLEECGDGDDCPGDGENFSGEDDVSEEGIDGDLAVKGQRGGRYEVEGARLKEDQDTKGGGGGLTLDKSTESVDSKKETNPLASTFVGNEVKVCKHVGVKSGVAEDLSRDEGGLSLSGGTDLFFEKDKVEEDRGGIKMLPCHQIEEVVGQELDTVQEDEVGLGLHNQVVLGPFEQDGFQRYSSVSEPEEVFLSSRTKLKKTQGKLKKQKPVPKFRYLGVPTCVQLAEAAKGGGGFQVSSPSSKGRGSLRSGSSPQKDGFRRRRCQSCFPGCWR</sequence>
<reference evidence="5" key="1">
    <citation type="journal article" date="2017" name="Front. Plant Sci.">
        <title>Climate Clever Clovers: New Paradigm to Reduce the Environmental Footprint of Ruminants by Breeding Low Methanogenic Forages Utilizing Haplotype Variation.</title>
        <authorList>
            <person name="Kaur P."/>
            <person name="Appels R."/>
            <person name="Bayer P.E."/>
            <person name="Keeble-Gagnere G."/>
            <person name="Wang J."/>
            <person name="Hirakawa H."/>
            <person name="Shirasawa K."/>
            <person name="Vercoe P."/>
            <person name="Stefanova K."/>
            <person name="Durmic Z."/>
            <person name="Nichols P."/>
            <person name="Revell C."/>
            <person name="Isobe S.N."/>
            <person name="Edwards D."/>
            <person name="Erskine W."/>
        </authorList>
    </citation>
    <scope>NUCLEOTIDE SEQUENCE [LARGE SCALE GENOMIC DNA]</scope>
    <source>
        <strain evidence="5">cv. Daliak</strain>
    </source>
</reference>
<feature type="domain" description="RRM" evidence="3">
    <location>
        <begin position="54"/>
        <end position="131"/>
    </location>
</feature>
<dbReference type="InterPro" id="IPR012677">
    <property type="entry name" value="Nucleotide-bd_a/b_plait_sf"/>
</dbReference>
<dbReference type="CDD" id="cd00590">
    <property type="entry name" value="RRM_SF"/>
    <property type="match status" value="1"/>
</dbReference>
<evidence type="ECO:0000256" key="2">
    <source>
        <dbReference type="SAM" id="MobiDB-lite"/>
    </source>
</evidence>
<dbReference type="PANTHER" id="PTHR34427">
    <property type="entry name" value="DUF4283 DOMAIN PROTEIN"/>
    <property type="match status" value="1"/>
</dbReference>
<proteinExistence type="predicted"/>
<dbReference type="SMART" id="SM00360">
    <property type="entry name" value="RRM"/>
    <property type="match status" value="1"/>
</dbReference>
<gene>
    <name evidence="4" type="ORF">TSUD_208860</name>
</gene>
<keyword evidence="5" id="KW-1185">Reference proteome</keyword>
<protein>
    <recommendedName>
        <fullName evidence="3">RRM domain-containing protein</fullName>
    </recommendedName>
</protein>
<feature type="compositionally biased region" description="Basic and acidic residues" evidence="2">
    <location>
        <begin position="439"/>
        <end position="448"/>
    </location>
</feature>
<accession>A0A2Z6MKL8</accession>
<evidence type="ECO:0000313" key="4">
    <source>
        <dbReference type="EMBL" id="GAU32818.1"/>
    </source>
</evidence>
<dbReference type="EMBL" id="DF973506">
    <property type="protein sequence ID" value="GAU32818.1"/>
    <property type="molecule type" value="Genomic_DNA"/>
</dbReference>
<organism evidence="4 5">
    <name type="scientific">Trifolium subterraneum</name>
    <name type="common">Subterranean clover</name>
    <dbReference type="NCBI Taxonomy" id="3900"/>
    <lineage>
        <taxon>Eukaryota</taxon>
        <taxon>Viridiplantae</taxon>
        <taxon>Streptophyta</taxon>
        <taxon>Embryophyta</taxon>
        <taxon>Tracheophyta</taxon>
        <taxon>Spermatophyta</taxon>
        <taxon>Magnoliopsida</taxon>
        <taxon>eudicotyledons</taxon>
        <taxon>Gunneridae</taxon>
        <taxon>Pentapetalae</taxon>
        <taxon>rosids</taxon>
        <taxon>fabids</taxon>
        <taxon>Fabales</taxon>
        <taxon>Fabaceae</taxon>
        <taxon>Papilionoideae</taxon>
        <taxon>50 kb inversion clade</taxon>
        <taxon>NPAAA clade</taxon>
        <taxon>Hologalegina</taxon>
        <taxon>IRL clade</taxon>
        <taxon>Trifolieae</taxon>
        <taxon>Trifolium</taxon>
    </lineage>
</organism>